<name>A0ABR2SHL3_9ROSI</name>
<evidence type="ECO:0000313" key="2">
    <source>
        <dbReference type="Proteomes" id="UP001396334"/>
    </source>
</evidence>
<organism evidence="1 2">
    <name type="scientific">Hibiscus sabdariffa</name>
    <name type="common">roselle</name>
    <dbReference type="NCBI Taxonomy" id="183260"/>
    <lineage>
        <taxon>Eukaryota</taxon>
        <taxon>Viridiplantae</taxon>
        <taxon>Streptophyta</taxon>
        <taxon>Embryophyta</taxon>
        <taxon>Tracheophyta</taxon>
        <taxon>Spermatophyta</taxon>
        <taxon>Magnoliopsida</taxon>
        <taxon>eudicotyledons</taxon>
        <taxon>Gunneridae</taxon>
        <taxon>Pentapetalae</taxon>
        <taxon>rosids</taxon>
        <taxon>malvids</taxon>
        <taxon>Malvales</taxon>
        <taxon>Malvaceae</taxon>
        <taxon>Malvoideae</taxon>
        <taxon>Hibiscus</taxon>
    </lineage>
</organism>
<reference evidence="1 2" key="1">
    <citation type="journal article" date="2024" name="G3 (Bethesda)">
        <title>Genome assembly of Hibiscus sabdariffa L. provides insights into metabolisms of medicinal natural products.</title>
        <authorList>
            <person name="Kim T."/>
        </authorList>
    </citation>
    <scope>NUCLEOTIDE SEQUENCE [LARGE SCALE GENOMIC DNA]</scope>
    <source>
        <strain evidence="1">TK-2024</strain>
        <tissue evidence="1">Old leaves</tissue>
    </source>
</reference>
<dbReference type="EMBL" id="JBBPBN010000015">
    <property type="protein sequence ID" value="KAK9024409.1"/>
    <property type="molecule type" value="Genomic_DNA"/>
</dbReference>
<dbReference type="Proteomes" id="UP001396334">
    <property type="component" value="Unassembled WGS sequence"/>
</dbReference>
<protein>
    <submittedName>
        <fullName evidence="1">Uncharacterized protein</fullName>
    </submittedName>
</protein>
<proteinExistence type="predicted"/>
<keyword evidence="2" id="KW-1185">Reference proteome</keyword>
<accession>A0ABR2SHL3</accession>
<gene>
    <name evidence="1" type="ORF">V6N11_004571</name>
</gene>
<sequence>MQFANDLEVQRMRMFMDTQVQLDKIKRSERSLIFSLLRVTPMENVKDFVVAAFALSLVEQSIIYKN</sequence>
<comment type="caution">
    <text evidence="1">The sequence shown here is derived from an EMBL/GenBank/DDBJ whole genome shotgun (WGS) entry which is preliminary data.</text>
</comment>
<evidence type="ECO:0000313" key="1">
    <source>
        <dbReference type="EMBL" id="KAK9024409.1"/>
    </source>
</evidence>